<dbReference type="RefSeq" id="WP_202237228.1">
    <property type="nucleotide sequence ID" value="NZ_AP018365.1"/>
</dbReference>
<gene>
    <name evidence="5" type="ORF">RVR_8677</name>
</gene>
<dbReference type="GO" id="GO:0003677">
    <property type="term" value="F:DNA binding"/>
    <property type="evidence" value="ECO:0007669"/>
    <property type="project" value="UniProtKB-KW"/>
</dbReference>
<keyword evidence="3" id="KW-0804">Transcription</keyword>
<feature type="domain" description="HTH gntR-type" evidence="4">
    <location>
        <begin position="12"/>
        <end position="79"/>
    </location>
</feature>
<dbReference type="InterPro" id="IPR000524">
    <property type="entry name" value="Tscrpt_reg_HTH_GntR"/>
</dbReference>
<dbReference type="Gene3D" id="1.20.120.530">
    <property type="entry name" value="GntR ligand-binding domain-like"/>
    <property type="match status" value="1"/>
</dbReference>
<dbReference type="InterPro" id="IPR011711">
    <property type="entry name" value="GntR_C"/>
</dbReference>
<reference evidence="5 6" key="3">
    <citation type="journal article" date="2011" name="Nat. Chem. Biol.">
        <title>Reveromycin A biosynthesis uses RevG and RevJ for stereospecific spiroacetal formation.</title>
        <authorList>
            <person name="Takahashi S."/>
            <person name="Toyoda A."/>
            <person name="Sekiyama Y."/>
            <person name="Takagi H."/>
            <person name="Nogawa T."/>
            <person name="Uramoto M."/>
            <person name="Suzuki R."/>
            <person name="Koshino H."/>
            <person name="Kumano T."/>
            <person name="Panthee S."/>
            <person name="Dairi T."/>
            <person name="Ishikawa J."/>
            <person name="Ikeda H."/>
            <person name="Sakaki Y."/>
            <person name="Osada H."/>
        </authorList>
    </citation>
    <scope>NUCLEOTIDE SEQUENCE [LARGE SCALE GENOMIC DNA]</scope>
    <source>
        <strain evidence="5 6">SN-593</strain>
    </source>
</reference>
<reference evidence="5 6" key="1">
    <citation type="journal article" date="2010" name="J. Bacteriol.">
        <title>Biochemical characterization of a novel indole prenyltransferase from Streptomyces sp. SN-593.</title>
        <authorList>
            <person name="Takahashi S."/>
            <person name="Takagi H."/>
            <person name="Toyoda A."/>
            <person name="Uramoto M."/>
            <person name="Nogawa T."/>
            <person name="Ueki M."/>
            <person name="Sakaki Y."/>
            <person name="Osada H."/>
        </authorList>
    </citation>
    <scope>NUCLEOTIDE SEQUENCE [LARGE SCALE GENOMIC DNA]</scope>
    <source>
        <strain evidence="5 6">SN-593</strain>
    </source>
</reference>
<dbReference type="InterPro" id="IPR008920">
    <property type="entry name" value="TF_FadR/GntR_C"/>
</dbReference>
<dbReference type="PANTHER" id="PTHR43537:SF5">
    <property type="entry name" value="UXU OPERON TRANSCRIPTIONAL REGULATOR"/>
    <property type="match status" value="1"/>
</dbReference>
<name>A0A7U3UYX6_9ACTN</name>
<keyword evidence="1" id="KW-0805">Transcription regulation</keyword>
<dbReference type="Proteomes" id="UP000595703">
    <property type="component" value="Chromosome"/>
</dbReference>
<dbReference type="Pfam" id="PF07729">
    <property type="entry name" value="FCD"/>
    <property type="match status" value="1"/>
</dbReference>
<dbReference type="KEGG" id="arev:RVR_8677"/>
<keyword evidence="6" id="KW-1185">Reference proteome</keyword>
<dbReference type="InterPro" id="IPR036390">
    <property type="entry name" value="WH_DNA-bd_sf"/>
</dbReference>
<dbReference type="SUPFAM" id="SSF48008">
    <property type="entry name" value="GntR ligand-binding domain-like"/>
    <property type="match status" value="1"/>
</dbReference>
<dbReference type="EMBL" id="AP018365">
    <property type="protein sequence ID" value="BBB01318.1"/>
    <property type="molecule type" value="Genomic_DNA"/>
</dbReference>
<dbReference type="PROSITE" id="PS50949">
    <property type="entry name" value="HTH_GNTR"/>
    <property type="match status" value="1"/>
</dbReference>
<evidence type="ECO:0000313" key="5">
    <source>
        <dbReference type="EMBL" id="BBB01318.1"/>
    </source>
</evidence>
<evidence type="ECO:0000256" key="1">
    <source>
        <dbReference type="ARBA" id="ARBA00023015"/>
    </source>
</evidence>
<dbReference type="GO" id="GO:0003700">
    <property type="term" value="F:DNA-binding transcription factor activity"/>
    <property type="evidence" value="ECO:0007669"/>
    <property type="project" value="InterPro"/>
</dbReference>
<reference evidence="5 6" key="4">
    <citation type="journal article" date="2020" name="Sci. Rep.">
        <title>beta-carboline chemical signals induce reveromycin production through a LuxR family regulator in Streptomyces sp. SN-593.</title>
        <authorList>
            <person name="Panthee S."/>
            <person name="Kito N."/>
            <person name="Hayashi T."/>
            <person name="Shimizu T."/>
            <person name="Ishikawa J."/>
            <person name="Hamamoto H."/>
            <person name="Osada H."/>
            <person name="Takahashi S."/>
        </authorList>
    </citation>
    <scope>NUCLEOTIDE SEQUENCE [LARGE SCALE GENOMIC DNA]</scope>
    <source>
        <strain evidence="5 6">SN-593</strain>
    </source>
</reference>
<organism evidence="5 6">
    <name type="scientific">Actinacidiphila reveromycinica</name>
    <dbReference type="NCBI Taxonomy" id="659352"/>
    <lineage>
        <taxon>Bacteria</taxon>
        <taxon>Bacillati</taxon>
        <taxon>Actinomycetota</taxon>
        <taxon>Actinomycetes</taxon>
        <taxon>Kitasatosporales</taxon>
        <taxon>Streptomycetaceae</taxon>
        <taxon>Actinacidiphila</taxon>
    </lineage>
</organism>
<sequence>MTSEAGEDRSESGRLLRARRELALAIRRGEYQPNQRLLETELTATLGISRPTLRSVFVALEQENYISLERNRGARVRQFSPEEAIEILHTREILESAAAGLAATRITPEERERLEAIMERMTPAALEHDAAAYSSANREFHGLVINASRQPTLIRFIRSTPYPLVMSQYRDPKTPHPRVEALREHRAVLAALWTGDAAATEAAMRFHLAATRRALMLGSAAAGSGDTA</sequence>
<reference evidence="5 6" key="2">
    <citation type="journal article" date="2011" name="J. Antibiot.">
        <title>Furaquinocins I and J: novel polyketide isoprenoid hybrid compounds from Streptomyces reveromyceticus SN-593.</title>
        <authorList>
            <person name="Panthee S."/>
            <person name="Takahashi S."/>
            <person name="Takagi H."/>
            <person name="Nogawa T."/>
            <person name="Oowada E."/>
            <person name="Uramoto M."/>
            <person name="Osada H."/>
        </authorList>
    </citation>
    <scope>NUCLEOTIDE SEQUENCE [LARGE SCALE GENOMIC DNA]</scope>
    <source>
        <strain evidence="5 6">SN-593</strain>
    </source>
</reference>
<dbReference type="AlphaFoldDB" id="A0A7U3UYX6"/>
<evidence type="ECO:0000313" key="6">
    <source>
        <dbReference type="Proteomes" id="UP000595703"/>
    </source>
</evidence>
<dbReference type="SMART" id="SM00895">
    <property type="entry name" value="FCD"/>
    <property type="match status" value="1"/>
</dbReference>
<evidence type="ECO:0000256" key="2">
    <source>
        <dbReference type="ARBA" id="ARBA00023125"/>
    </source>
</evidence>
<evidence type="ECO:0000256" key="3">
    <source>
        <dbReference type="ARBA" id="ARBA00023163"/>
    </source>
</evidence>
<dbReference type="Pfam" id="PF00392">
    <property type="entry name" value="GntR"/>
    <property type="match status" value="1"/>
</dbReference>
<accession>A0A7U3UYX6</accession>
<dbReference type="SUPFAM" id="SSF46785">
    <property type="entry name" value="Winged helix' DNA-binding domain"/>
    <property type="match status" value="1"/>
</dbReference>
<protein>
    <submittedName>
        <fullName evidence="5">Putative GntR family transcriptional regulator</fullName>
    </submittedName>
</protein>
<dbReference type="InterPro" id="IPR036388">
    <property type="entry name" value="WH-like_DNA-bd_sf"/>
</dbReference>
<dbReference type="PANTHER" id="PTHR43537">
    <property type="entry name" value="TRANSCRIPTIONAL REGULATOR, GNTR FAMILY"/>
    <property type="match status" value="1"/>
</dbReference>
<evidence type="ECO:0000259" key="4">
    <source>
        <dbReference type="PROSITE" id="PS50949"/>
    </source>
</evidence>
<keyword evidence="2" id="KW-0238">DNA-binding</keyword>
<dbReference type="SMART" id="SM00345">
    <property type="entry name" value="HTH_GNTR"/>
    <property type="match status" value="1"/>
</dbReference>
<dbReference type="Gene3D" id="1.10.10.10">
    <property type="entry name" value="Winged helix-like DNA-binding domain superfamily/Winged helix DNA-binding domain"/>
    <property type="match status" value="1"/>
</dbReference>
<proteinExistence type="predicted"/>